<name>A0A1G1Y2I1_9BACT</name>
<proteinExistence type="predicted"/>
<feature type="domain" description="Band 7" evidence="1">
    <location>
        <begin position="10"/>
        <end position="143"/>
    </location>
</feature>
<accession>A0A1G1Y2I1</accession>
<evidence type="ECO:0000313" key="3">
    <source>
        <dbReference type="Proteomes" id="UP000178240"/>
    </source>
</evidence>
<feature type="domain" description="Band 7" evidence="1">
    <location>
        <begin position="201"/>
        <end position="280"/>
    </location>
</feature>
<comment type="caution">
    <text evidence="2">The sequence shown here is derived from an EMBL/GenBank/DDBJ whole genome shotgun (WGS) entry which is preliminary data.</text>
</comment>
<evidence type="ECO:0000313" key="2">
    <source>
        <dbReference type="EMBL" id="OGY45990.1"/>
    </source>
</evidence>
<evidence type="ECO:0000259" key="1">
    <source>
        <dbReference type="Pfam" id="PF01145"/>
    </source>
</evidence>
<dbReference type="InterPro" id="IPR001107">
    <property type="entry name" value="Band_7"/>
</dbReference>
<gene>
    <name evidence="2" type="ORF">A2744_00290</name>
</gene>
<dbReference type="Pfam" id="PF01145">
    <property type="entry name" value="Band_7"/>
    <property type="match status" value="2"/>
</dbReference>
<sequence>MPRVTPILTQVPTGHRLVLRNAWVSRFDDPADPKGYSIDSEGWQFWLPLLWHMFVALVDIRPRALDPEAFRVNTVDGQEVDVDVRAVERLKRDSAGKIAKAEVYKVAIQVEAEGGLGRDEIVLQVLTAALNAATSSYPAITYSPDELRRRTAEDGVPGGTIELSPEQEEVKTAIQKQTRLNLDGIHPRYWSWLCRWQITKDAVSGAITSIVVDSAKGLVELTTRELQDLARYIRQLTEEELSKYGLEFTEVKVQSINPAGSLAVALRRRAAAQVEAGTAEREKDYLQTVLQALSAAPAERRIAWEAVVVVANMFADAFRDALGGLQSKARQLPQRPAPRSED</sequence>
<dbReference type="InterPro" id="IPR036013">
    <property type="entry name" value="Band_7/SPFH_dom_sf"/>
</dbReference>
<reference evidence="2 3" key="1">
    <citation type="journal article" date="2016" name="Nat. Commun.">
        <title>Thousands of microbial genomes shed light on interconnected biogeochemical processes in an aquifer system.</title>
        <authorList>
            <person name="Anantharaman K."/>
            <person name="Brown C.T."/>
            <person name="Hug L.A."/>
            <person name="Sharon I."/>
            <person name="Castelle C.J."/>
            <person name="Probst A.J."/>
            <person name="Thomas B.C."/>
            <person name="Singh A."/>
            <person name="Wilkins M.J."/>
            <person name="Karaoz U."/>
            <person name="Brodie E.L."/>
            <person name="Williams K.H."/>
            <person name="Hubbard S.S."/>
            <person name="Banfield J.F."/>
        </authorList>
    </citation>
    <scope>NUCLEOTIDE SEQUENCE [LARGE SCALE GENOMIC DNA]</scope>
</reference>
<protein>
    <recommendedName>
        <fullName evidence="1">Band 7 domain-containing protein</fullName>
    </recommendedName>
</protein>
<dbReference type="EMBL" id="MHIE01000009">
    <property type="protein sequence ID" value="OGY45990.1"/>
    <property type="molecule type" value="Genomic_DNA"/>
</dbReference>
<organism evidence="2 3">
    <name type="scientific">Candidatus Buchananbacteria bacterium RIFCSPHIGHO2_01_FULL_44_11</name>
    <dbReference type="NCBI Taxonomy" id="1797535"/>
    <lineage>
        <taxon>Bacteria</taxon>
        <taxon>Candidatus Buchananiibacteriota</taxon>
    </lineage>
</organism>
<dbReference type="SUPFAM" id="SSF117892">
    <property type="entry name" value="Band 7/SPFH domain"/>
    <property type="match status" value="1"/>
</dbReference>
<dbReference type="Proteomes" id="UP000178240">
    <property type="component" value="Unassembled WGS sequence"/>
</dbReference>
<dbReference type="AlphaFoldDB" id="A0A1G1Y2I1"/>